<gene>
    <name evidence="2" type="ORF">SAMN04488028_1011219</name>
</gene>
<dbReference type="InterPro" id="IPR032710">
    <property type="entry name" value="NTF2-like_dom_sf"/>
</dbReference>
<name>A0A1M6M4B5_REIAG</name>
<sequence length="156" mass="18018">MSHIGLIEHFYKAFSQKDAHAMKECYHPDLRFEDPVFGVLNYQEACAMWEMLIKAGSDLEIFFDNVIAEGEHGSVDWGANYSFSKTGRKVSNKIHASFVFKDGLIVAHTDRFDLYRWARMAFGSLGYTVGWTPFFQNKLRATARKNLDTFMRKEKA</sequence>
<dbReference type="GO" id="GO:0016853">
    <property type="term" value="F:isomerase activity"/>
    <property type="evidence" value="ECO:0007669"/>
    <property type="project" value="UniProtKB-KW"/>
</dbReference>
<keyword evidence="2" id="KW-0413">Isomerase</keyword>
<proteinExistence type="predicted"/>
<dbReference type="Gene3D" id="3.10.450.50">
    <property type="match status" value="1"/>
</dbReference>
<dbReference type="RefSeq" id="WP_073120350.1">
    <property type="nucleotide sequence ID" value="NZ_FRAA01000001.1"/>
</dbReference>
<dbReference type="AlphaFoldDB" id="A0A1M6M4B5"/>
<feature type="domain" description="SnoaL-like" evidence="1">
    <location>
        <begin position="7"/>
        <end position="108"/>
    </location>
</feature>
<accession>A0A1M6M4B5</accession>
<keyword evidence="3" id="KW-1185">Reference proteome</keyword>
<dbReference type="SUPFAM" id="SSF54427">
    <property type="entry name" value="NTF2-like"/>
    <property type="match status" value="1"/>
</dbReference>
<dbReference type="EMBL" id="FRAA01000001">
    <property type="protein sequence ID" value="SHJ78281.1"/>
    <property type="molecule type" value="Genomic_DNA"/>
</dbReference>
<dbReference type="Pfam" id="PF12680">
    <property type="entry name" value="SnoaL_2"/>
    <property type="match status" value="1"/>
</dbReference>
<dbReference type="STRING" id="156994.SAMN04488028_1011219"/>
<organism evidence="2 3">
    <name type="scientific">Reichenbachiella agariperforans</name>
    <dbReference type="NCBI Taxonomy" id="156994"/>
    <lineage>
        <taxon>Bacteria</taxon>
        <taxon>Pseudomonadati</taxon>
        <taxon>Bacteroidota</taxon>
        <taxon>Cytophagia</taxon>
        <taxon>Cytophagales</taxon>
        <taxon>Reichenbachiellaceae</taxon>
        <taxon>Reichenbachiella</taxon>
    </lineage>
</organism>
<evidence type="ECO:0000313" key="2">
    <source>
        <dbReference type="EMBL" id="SHJ78281.1"/>
    </source>
</evidence>
<reference evidence="3" key="1">
    <citation type="submission" date="2016-11" db="EMBL/GenBank/DDBJ databases">
        <authorList>
            <person name="Varghese N."/>
            <person name="Submissions S."/>
        </authorList>
    </citation>
    <scope>NUCLEOTIDE SEQUENCE [LARGE SCALE GENOMIC DNA]</scope>
    <source>
        <strain evidence="3">DSM 26134</strain>
    </source>
</reference>
<evidence type="ECO:0000313" key="3">
    <source>
        <dbReference type="Proteomes" id="UP000184474"/>
    </source>
</evidence>
<protein>
    <submittedName>
        <fullName evidence="2">Ketosteroid isomerase-related protein</fullName>
    </submittedName>
</protein>
<dbReference type="Proteomes" id="UP000184474">
    <property type="component" value="Unassembled WGS sequence"/>
</dbReference>
<evidence type="ECO:0000259" key="1">
    <source>
        <dbReference type="Pfam" id="PF12680"/>
    </source>
</evidence>
<dbReference type="InterPro" id="IPR037401">
    <property type="entry name" value="SnoaL-like"/>
</dbReference>